<dbReference type="CDD" id="cd02440">
    <property type="entry name" value="AdoMet_MTases"/>
    <property type="match status" value="1"/>
</dbReference>
<dbReference type="OrthoDB" id="9778208at2"/>
<comment type="caution">
    <text evidence="5">The sequence shown here is derived from an EMBL/GenBank/DDBJ whole genome shotgun (WGS) entry which is preliminary data.</text>
</comment>
<dbReference type="PROSITE" id="PS51585">
    <property type="entry name" value="SAM_MT_TPMT"/>
    <property type="match status" value="1"/>
</dbReference>
<keyword evidence="4" id="KW-0949">S-adenosyl-L-methionine</keyword>
<dbReference type="Proteomes" id="UP000297549">
    <property type="component" value="Unassembled WGS sequence"/>
</dbReference>
<evidence type="ECO:0000256" key="1">
    <source>
        <dbReference type="ARBA" id="ARBA00022553"/>
    </source>
</evidence>
<sequence>MPLDSPLDAAYWSTRYTLGQTGWDAGAITPPLRDYFQQMTLPKTARILIPGAGRGYEAEYLHAAGYPNVFVADIAPEALRDLQQRVPDFPAAHLLEQDFFALSTAPPYDLIVEQTFFCALDPALRPAYARQCAALLRPGGTLMGLLFDTEFSQPGPPFGGSQAEYESYFAPYFDFVQFETAPNSIKPRQGRELFICLTRKA</sequence>
<accession>A0A4Z0PX67</accession>
<dbReference type="InterPro" id="IPR029063">
    <property type="entry name" value="SAM-dependent_MTases_sf"/>
</dbReference>
<evidence type="ECO:0000256" key="3">
    <source>
        <dbReference type="ARBA" id="ARBA00022679"/>
    </source>
</evidence>
<proteinExistence type="predicted"/>
<dbReference type="Pfam" id="PF05724">
    <property type="entry name" value="TPMT"/>
    <property type="match status" value="1"/>
</dbReference>
<dbReference type="PANTHER" id="PTHR32183">
    <property type="match status" value="1"/>
</dbReference>
<dbReference type="GO" id="GO:0008757">
    <property type="term" value="F:S-adenosylmethionine-dependent methyltransferase activity"/>
    <property type="evidence" value="ECO:0007669"/>
    <property type="project" value="InterPro"/>
</dbReference>
<protein>
    <submittedName>
        <fullName evidence="5">Methyltransferase domain-containing protein</fullName>
    </submittedName>
</protein>
<gene>
    <name evidence="5" type="ORF">E5K00_19260</name>
</gene>
<keyword evidence="1" id="KW-0597">Phosphoprotein</keyword>
<name>A0A4Z0PX67_9BACT</name>
<dbReference type="GO" id="GO:0032259">
    <property type="term" value="P:methylation"/>
    <property type="evidence" value="ECO:0007669"/>
    <property type="project" value="UniProtKB-KW"/>
</dbReference>
<dbReference type="PANTHER" id="PTHR32183:SF6">
    <property type="entry name" value="CYSTEINE SULFINATE DESULFINASE_CYSTEINE DESULFURASE AND RELATED ENZYMES"/>
    <property type="match status" value="1"/>
</dbReference>
<dbReference type="EMBL" id="SRLC01000002">
    <property type="protein sequence ID" value="TGE22380.1"/>
    <property type="molecule type" value="Genomic_DNA"/>
</dbReference>
<evidence type="ECO:0000313" key="6">
    <source>
        <dbReference type="Proteomes" id="UP000297549"/>
    </source>
</evidence>
<dbReference type="AlphaFoldDB" id="A0A4Z0PX67"/>
<keyword evidence="6" id="KW-1185">Reference proteome</keyword>
<reference evidence="5 6" key="1">
    <citation type="submission" date="2019-04" db="EMBL/GenBank/DDBJ databases">
        <authorList>
            <person name="Feng G."/>
            <person name="Zhang J."/>
            <person name="Zhu H."/>
        </authorList>
    </citation>
    <scope>NUCLEOTIDE SEQUENCE [LARGE SCALE GENOMIC DNA]</scope>
    <source>
        <strain evidence="5 6">JCM 31653</strain>
    </source>
</reference>
<dbReference type="RefSeq" id="WP_135464896.1">
    <property type="nucleotide sequence ID" value="NZ_SRLC01000002.1"/>
</dbReference>
<dbReference type="Gene3D" id="3.40.50.150">
    <property type="entry name" value="Vaccinia Virus protein VP39"/>
    <property type="match status" value="1"/>
</dbReference>
<keyword evidence="3 5" id="KW-0808">Transferase</keyword>
<evidence type="ECO:0000256" key="2">
    <source>
        <dbReference type="ARBA" id="ARBA00022603"/>
    </source>
</evidence>
<evidence type="ECO:0000313" key="5">
    <source>
        <dbReference type="EMBL" id="TGE22380.1"/>
    </source>
</evidence>
<dbReference type="InterPro" id="IPR008854">
    <property type="entry name" value="TPMT"/>
</dbReference>
<keyword evidence="2 5" id="KW-0489">Methyltransferase</keyword>
<organism evidence="5 6">
    <name type="scientific">Hymenobacter aquaticus</name>
    <dbReference type="NCBI Taxonomy" id="1867101"/>
    <lineage>
        <taxon>Bacteria</taxon>
        <taxon>Pseudomonadati</taxon>
        <taxon>Bacteroidota</taxon>
        <taxon>Cytophagia</taxon>
        <taxon>Cytophagales</taxon>
        <taxon>Hymenobacteraceae</taxon>
        <taxon>Hymenobacter</taxon>
    </lineage>
</organism>
<evidence type="ECO:0000256" key="4">
    <source>
        <dbReference type="ARBA" id="ARBA00022691"/>
    </source>
</evidence>
<dbReference type="SUPFAM" id="SSF53335">
    <property type="entry name" value="S-adenosyl-L-methionine-dependent methyltransferases"/>
    <property type="match status" value="1"/>
</dbReference>